<feature type="transmembrane region" description="Helical" evidence="7">
    <location>
        <begin position="43"/>
        <end position="60"/>
    </location>
</feature>
<evidence type="ECO:0000313" key="9">
    <source>
        <dbReference type="Proteomes" id="UP000308891"/>
    </source>
</evidence>
<evidence type="ECO:0000256" key="5">
    <source>
        <dbReference type="ARBA" id="ARBA00022989"/>
    </source>
</evidence>
<dbReference type="EMBL" id="STGJ01000001">
    <property type="protein sequence ID" value="TIC87101.1"/>
    <property type="molecule type" value="Genomic_DNA"/>
</dbReference>
<protein>
    <submittedName>
        <fullName evidence="8">DoxX family protein</fullName>
    </submittedName>
</protein>
<gene>
    <name evidence="8" type="ORF">E5K04_01395</name>
</gene>
<sequence length="126" mass="13328">MNTLLNLAGRVLLAQFFLLAGLGKITNYDGTAAYMQAFHVPTALLPLVILLEVGGGLALIAGWKVRWIALLLAAFSVAAAVIFHHDFANETQWILFIGDLSTAGGLLVLAQCGALAPALDARRKDA</sequence>
<dbReference type="Pfam" id="PF07681">
    <property type="entry name" value="DoxX"/>
    <property type="match status" value="1"/>
</dbReference>
<dbReference type="InterPro" id="IPR032808">
    <property type="entry name" value="DoxX"/>
</dbReference>
<keyword evidence="9" id="KW-1185">Reference proteome</keyword>
<dbReference type="RefSeq" id="WP_136551112.1">
    <property type="nucleotide sequence ID" value="NZ_STGJ01000001.1"/>
</dbReference>
<comment type="caution">
    <text evidence="8">The sequence shown here is derived from an EMBL/GenBank/DDBJ whole genome shotgun (WGS) entry which is preliminary data.</text>
</comment>
<dbReference type="GO" id="GO:0005886">
    <property type="term" value="C:plasma membrane"/>
    <property type="evidence" value="ECO:0007669"/>
    <property type="project" value="UniProtKB-SubCell"/>
</dbReference>
<accession>A0A4T0V6M0</accession>
<dbReference type="Proteomes" id="UP000308891">
    <property type="component" value="Unassembled WGS sequence"/>
</dbReference>
<name>A0A4T0V6M0_9NEIS</name>
<evidence type="ECO:0000256" key="4">
    <source>
        <dbReference type="ARBA" id="ARBA00022692"/>
    </source>
</evidence>
<evidence type="ECO:0000256" key="6">
    <source>
        <dbReference type="ARBA" id="ARBA00023136"/>
    </source>
</evidence>
<evidence type="ECO:0000256" key="3">
    <source>
        <dbReference type="ARBA" id="ARBA00022475"/>
    </source>
</evidence>
<reference evidence="8 9" key="1">
    <citation type="submission" date="2019-04" db="EMBL/GenBank/DDBJ databases">
        <title>Crenobacter sp. nov.</title>
        <authorList>
            <person name="Shi S."/>
        </authorList>
    </citation>
    <scope>NUCLEOTIDE SEQUENCE [LARGE SCALE GENOMIC DNA]</scope>
    <source>
        <strain evidence="8 9">GY 70310</strain>
    </source>
</reference>
<evidence type="ECO:0000256" key="2">
    <source>
        <dbReference type="ARBA" id="ARBA00006679"/>
    </source>
</evidence>
<feature type="transmembrane region" description="Helical" evidence="7">
    <location>
        <begin position="93"/>
        <end position="116"/>
    </location>
</feature>
<dbReference type="PANTHER" id="PTHR33452:SF1">
    <property type="entry name" value="INNER MEMBRANE PROTEIN YPHA-RELATED"/>
    <property type="match status" value="1"/>
</dbReference>
<organism evidence="8 9">
    <name type="scientific">Crenobacter intestini</name>
    <dbReference type="NCBI Taxonomy" id="2563443"/>
    <lineage>
        <taxon>Bacteria</taxon>
        <taxon>Pseudomonadati</taxon>
        <taxon>Pseudomonadota</taxon>
        <taxon>Betaproteobacteria</taxon>
        <taxon>Neisseriales</taxon>
        <taxon>Neisseriaceae</taxon>
        <taxon>Crenobacter</taxon>
    </lineage>
</organism>
<comment type="subcellular location">
    <subcellularLocation>
        <location evidence="1">Cell membrane</location>
        <topology evidence="1">Multi-pass membrane protein</topology>
    </subcellularLocation>
</comment>
<evidence type="ECO:0000256" key="1">
    <source>
        <dbReference type="ARBA" id="ARBA00004651"/>
    </source>
</evidence>
<dbReference type="OrthoDB" id="9792760at2"/>
<evidence type="ECO:0000313" key="8">
    <source>
        <dbReference type="EMBL" id="TIC87101.1"/>
    </source>
</evidence>
<keyword evidence="4 7" id="KW-0812">Transmembrane</keyword>
<dbReference type="AlphaFoldDB" id="A0A4T0V6M0"/>
<keyword evidence="6 7" id="KW-0472">Membrane</keyword>
<dbReference type="PANTHER" id="PTHR33452">
    <property type="entry name" value="OXIDOREDUCTASE CATD-RELATED"/>
    <property type="match status" value="1"/>
</dbReference>
<keyword evidence="3" id="KW-1003">Cell membrane</keyword>
<feature type="transmembrane region" description="Helical" evidence="7">
    <location>
        <begin position="67"/>
        <end position="87"/>
    </location>
</feature>
<dbReference type="InterPro" id="IPR051907">
    <property type="entry name" value="DoxX-like_oxidoreductase"/>
</dbReference>
<evidence type="ECO:0000256" key="7">
    <source>
        <dbReference type="SAM" id="Phobius"/>
    </source>
</evidence>
<keyword evidence="5 7" id="KW-1133">Transmembrane helix</keyword>
<proteinExistence type="inferred from homology"/>
<comment type="similarity">
    <text evidence="2">Belongs to the DoxX family.</text>
</comment>